<keyword evidence="1" id="KW-1133">Transmembrane helix</keyword>
<sequence length="94" mass="11239">MVMRLLLLMVLLLLLLLLMMQRSRFVQIDCGHIAARWSTACCRRSMHHRRYCRVQHRGRRRSNRMVMVLMLMMLMLTYLAIGCHHHGRGQVLHV</sequence>
<accession>A0A2M3ZLV3</accession>
<proteinExistence type="predicted"/>
<evidence type="ECO:0000313" key="3">
    <source>
        <dbReference type="EMBL" id="MBW29511.1"/>
    </source>
</evidence>
<keyword evidence="1" id="KW-0472">Membrane</keyword>
<protein>
    <recommendedName>
        <fullName evidence="4">Secreted peptide</fullName>
    </recommendedName>
</protein>
<keyword evidence="2" id="KW-0732">Signal</keyword>
<evidence type="ECO:0000256" key="2">
    <source>
        <dbReference type="SAM" id="SignalP"/>
    </source>
</evidence>
<feature type="signal peptide" evidence="2">
    <location>
        <begin position="1"/>
        <end position="25"/>
    </location>
</feature>
<evidence type="ECO:0008006" key="4">
    <source>
        <dbReference type="Google" id="ProtNLM"/>
    </source>
</evidence>
<keyword evidence="1" id="KW-0812">Transmembrane</keyword>
<organism evidence="3">
    <name type="scientific">Anopheles braziliensis</name>
    <dbReference type="NCBI Taxonomy" id="58242"/>
    <lineage>
        <taxon>Eukaryota</taxon>
        <taxon>Metazoa</taxon>
        <taxon>Ecdysozoa</taxon>
        <taxon>Arthropoda</taxon>
        <taxon>Hexapoda</taxon>
        <taxon>Insecta</taxon>
        <taxon>Pterygota</taxon>
        <taxon>Neoptera</taxon>
        <taxon>Endopterygota</taxon>
        <taxon>Diptera</taxon>
        <taxon>Nematocera</taxon>
        <taxon>Culicoidea</taxon>
        <taxon>Culicidae</taxon>
        <taxon>Anophelinae</taxon>
        <taxon>Anopheles</taxon>
    </lineage>
</organism>
<evidence type="ECO:0000256" key="1">
    <source>
        <dbReference type="SAM" id="Phobius"/>
    </source>
</evidence>
<dbReference type="AlphaFoldDB" id="A0A2M3ZLV3"/>
<feature type="transmembrane region" description="Helical" evidence="1">
    <location>
        <begin position="65"/>
        <end position="83"/>
    </location>
</feature>
<reference evidence="3" key="1">
    <citation type="submission" date="2018-01" db="EMBL/GenBank/DDBJ databases">
        <title>An insight into the sialome of Amazonian anophelines.</title>
        <authorList>
            <person name="Ribeiro J.M."/>
            <person name="Scarpassa V."/>
            <person name="Calvo E."/>
        </authorList>
    </citation>
    <scope>NUCLEOTIDE SEQUENCE</scope>
    <source>
        <tissue evidence="3">Salivary glands</tissue>
    </source>
</reference>
<feature type="chain" id="PRO_5014850251" description="Secreted peptide" evidence="2">
    <location>
        <begin position="26"/>
        <end position="94"/>
    </location>
</feature>
<name>A0A2M3ZLV3_9DIPT</name>
<dbReference type="EMBL" id="GGFM01008760">
    <property type="protein sequence ID" value="MBW29511.1"/>
    <property type="molecule type" value="Transcribed_RNA"/>
</dbReference>